<dbReference type="Pfam" id="PF01075">
    <property type="entry name" value="Glyco_transf_9"/>
    <property type="match status" value="1"/>
</dbReference>
<dbReference type="SUPFAM" id="SSF53756">
    <property type="entry name" value="UDP-Glycosyltransferase/glycogen phosphorylase"/>
    <property type="match status" value="1"/>
</dbReference>
<proteinExistence type="predicted"/>
<dbReference type="RefSeq" id="WP_083339749.1">
    <property type="nucleotide sequence ID" value="NZ_CP018863.1"/>
</dbReference>
<keyword evidence="2 3" id="KW-0808">Transferase</keyword>
<organism evidence="3 4">
    <name type="scientific">Crystallibacter crystallopoietes</name>
    <dbReference type="NCBI Taxonomy" id="37928"/>
    <lineage>
        <taxon>Bacteria</taxon>
        <taxon>Bacillati</taxon>
        <taxon>Actinomycetota</taxon>
        <taxon>Actinomycetes</taxon>
        <taxon>Micrococcales</taxon>
        <taxon>Micrococcaceae</taxon>
        <taxon>Crystallibacter</taxon>
    </lineage>
</organism>
<dbReference type="PANTHER" id="PTHR30160:SF1">
    <property type="entry name" value="LIPOPOLYSACCHARIDE 1,2-N-ACETYLGLUCOSAMINETRANSFERASE-RELATED"/>
    <property type="match status" value="1"/>
</dbReference>
<dbReference type="CDD" id="cd03789">
    <property type="entry name" value="GT9_LPS_heptosyltransferase"/>
    <property type="match status" value="1"/>
</dbReference>
<dbReference type="Proteomes" id="UP000181917">
    <property type="component" value="Unassembled WGS sequence"/>
</dbReference>
<accession>A0A1H1E808</accession>
<sequence>MEQEIDVDEVATGGADFGGERLDATAGQGLVGPLLGRFEDVKKIAVLRGGGLGDLMFAVPAMQSLAAAYPEATITLLGAPLHAALLGGRPGPVDRVEVLPYAEGVRPGPEDPAVVEEFLARMRAERFDLAVQLHGGGRFSNPFLLRLEARHTVGTRTEDAAALERTVPYLYYQHEVLRALEVVGLAGAAPVALQPQLAVLPEEEAAAAGLLDAGRPSLVTIHPGASDQRRQWPPSYFAQVAAWAAQDGCQVLLVGGPEDVDLADNVVSQAQELMHDAGSIRSVAGQLGLGELAALLRASDVMLGNDSGPRHLAQAVGTPTVGIYWAGNLIMAGALGRTVHRVHMSWMTHCPVCGSDLTQVGWTAERCEHEFPLTEQIRPEDVYSDVRQLRATSLLLRGK</sequence>
<dbReference type="InterPro" id="IPR002201">
    <property type="entry name" value="Glyco_trans_9"/>
</dbReference>
<dbReference type="Gene3D" id="3.40.50.2000">
    <property type="entry name" value="Glycogen Phosphorylase B"/>
    <property type="match status" value="2"/>
</dbReference>
<dbReference type="PANTHER" id="PTHR30160">
    <property type="entry name" value="TETRAACYLDISACCHARIDE 4'-KINASE-RELATED"/>
    <property type="match status" value="1"/>
</dbReference>
<evidence type="ECO:0000313" key="3">
    <source>
        <dbReference type="EMBL" id="SDQ84892.1"/>
    </source>
</evidence>
<dbReference type="GO" id="GO:0009244">
    <property type="term" value="P:lipopolysaccharide core region biosynthetic process"/>
    <property type="evidence" value="ECO:0007669"/>
    <property type="project" value="TreeGrafter"/>
</dbReference>
<dbReference type="AlphaFoldDB" id="A0A1H1E808"/>
<dbReference type="OrthoDB" id="9807356at2"/>
<reference evidence="3 4" key="1">
    <citation type="submission" date="2016-10" db="EMBL/GenBank/DDBJ databases">
        <authorList>
            <person name="de Groot N.N."/>
        </authorList>
    </citation>
    <scope>NUCLEOTIDE SEQUENCE [LARGE SCALE GENOMIC DNA]</scope>
    <source>
        <strain evidence="3 4">DSM 20117</strain>
    </source>
</reference>
<dbReference type="GO" id="GO:0005829">
    <property type="term" value="C:cytosol"/>
    <property type="evidence" value="ECO:0007669"/>
    <property type="project" value="TreeGrafter"/>
</dbReference>
<dbReference type="InterPro" id="IPR051199">
    <property type="entry name" value="LPS_LOS_Heptosyltrfase"/>
</dbReference>
<dbReference type="STRING" id="37928.SAMN04489742_2808"/>
<name>A0A1H1E808_9MICC</name>
<evidence type="ECO:0000256" key="1">
    <source>
        <dbReference type="ARBA" id="ARBA00022676"/>
    </source>
</evidence>
<protein>
    <submittedName>
        <fullName evidence="3">ADP-heptose:LPS heptosyltransferase</fullName>
    </submittedName>
</protein>
<gene>
    <name evidence="3" type="ORF">SAMN04489742_2808</name>
</gene>
<dbReference type="EMBL" id="FNKH01000002">
    <property type="protein sequence ID" value="SDQ84892.1"/>
    <property type="molecule type" value="Genomic_DNA"/>
</dbReference>
<keyword evidence="4" id="KW-1185">Reference proteome</keyword>
<keyword evidence="1" id="KW-0328">Glycosyltransferase</keyword>
<evidence type="ECO:0000313" key="4">
    <source>
        <dbReference type="Proteomes" id="UP000181917"/>
    </source>
</evidence>
<evidence type="ECO:0000256" key="2">
    <source>
        <dbReference type="ARBA" id="ARBA00022679"/>
    </source>
</evidence>
<dbReference type="GO" id="GO:0008713">
    <property type="term" value="F:ADP-heptose-lipopolysaccharide heptosyltransferase activity"/>
    <property type="evidence" value="ECO:0007669"/>
    <property type="project" value="TreeGrafter"/>
</dbReference>